<keyword evidence="2" id="KW-1015">Disulfide bond</keyword>
<dbReference type="InterPro" id="IPR005018">
    <property type="entry name" value="DOMON_domain"/>
</dbReference>
<evidence type="ECO:0000256" key="3">
    <source>
        <dbReference type="ARBA" id="ARBA00023180"/>
    </source>
</evidence>
<dbReference type="PANTHER" id="PTHR10157:SF23">
    <property type="entry name" value="MOXD1 HOMOLOG 1"/>
    <property type="match status" value="1"/>
</dbReference>
<dbReference type="Proteomes" id="UP001642540">
    <property type="component" value="Unassembled WGS sequence"/>
</dbReference>
<keyword evidence="5" id="KW-0732">Signal</keyword>
<dbReference type="InterPro" id="IPR008977">
    <property type="entry name" value="PHM/PNGase_F_dom_sf"/>
</dbReference>
<keyword evidence="8" id="KW-1185">Reference proteome</keyword>
<dbReference type="Gene3D" id="2.60.120.310">
    <property type="entry name" value="Copper type II, ascorbate-dependent monooxygenase, N-terminal domain"/>
    <property type="match status" value="1"/>
</dbReference>
<feature type="chain" id="PRO_5046138465" description="DOMON domain-containing protein" evidence="5">
    <location>
        <begin position="22"/>
        <end position="675"/>
    </location>
</feature>
<dbReference type="PANTHER" id="PTHR10157">
    <property type="entry name" value="DOPAMINE BETA HYDROXYLASE RELATED"/>
    <property type="match status" value="1"/>
</dbReference>
<dbReference type="EMBL" id="CAXLJM020000070">
    <property type="protein sequence ID" value="CAL8126015.1"/>
    <property type="molecule type" value="Genomic_DNA"/>
</dbReference>
<evidence type="ECO:0000256" key="2">
    <source>
        <dbReference type="ARBA" id="ARBA00023157"/>
    </source>
</evidence>
<evidence type="ECO:0000256" key="1">
    <source>
        <dbReference type="ARBA" id="ARBA00010676"/>
    </source>
</evidence>
<evidence type="ECO:0000313" key="7">
    <source>
        <dbReference type="EMBL" id="CAL8126015.1"/>
    </source>
</evidence>
<keyword evidence="3" id="KW-0325">Glycoprotein</keyword>
<evidence type="ECO:0000256" key="4">
    <source>
        <dbReference type="SAM" id="Phobius"/>
    </source>
</evidence>
<feature type="transmembrane region" description="Helical" evidence="4">
    <location>
        <begin position="657"/>
        <end position="673"/>
    </location>
</feature>
<feature type="signal peptide" evidence="5">
    <location>
        <begin position="1"/>
        <end position="21"/>
    </location>
</feature>
<organism evidence="7 8">
    <name type="scientific">Orchesella dallaii</name>
    <dbReference type="NCBI Taxonomy" id="48710"/>
    <lineage>
        <taxon>Eukaryota</taxon>
        <taxon>Metazoa</taxon>
        <taxon>Ecdysozoa</taxon>
        <taxon>Arthropoda</taxon>
        <taxon>Hexapoda</taxon>
        <taxon>Collembola</taxon>
        <taxon>Entomobryomorpha</taxon>
        <taxon>Entomobryoidea</taxon>
        <taxon>Orchesellidae</taxon>
        <taxon>Orchesellinae</taxon>
        <taxon>Orchesella</taxon>
    </lineage>
</organism>
<dbReference type="SMART" id="SM00664">
    <property type="entry name" value="DoH"/>
    <property type="match status" value="1"/>
</dbReference>
<dbReference type="SUPFAM" id="SSF49742">
    <property type="entry name" value="PHM/PNGase F"/>
    <property type="match status" value="2"/>
</dbReference>
<proteinExistence type="inferred from homology"/>
<dbReference type="InterPro" id="IPR036939">
    <property type="entry name" value="Cu2_ascorb_mOase_N_sf"/>
</dbReference>
<dbReference type="Gene3D" id="2.60.40.1210">
    <property type="entry name" value="Cellobiose dehydrogenase, cytochrome domain"/>
    <property type="match status" value="1"/>
</dbReference>
<comment type="similarity">
    <text evidence="1">Belongs to the copper type II ascorbate-dependent monooxygenase family.</text>
</comment>
<keyword evidence="4" id="KW-0812">Transmembrane</keyword>
<dbReference type="InterPro" id="IPR000323">
    <property type="entry name" value="Cu2_ascorb_mOase_N"/>
</dbReference>
<dbReference type="InterPro" id="IPR014784">
    <property type="entry name" value="Cu2_ascorb_mOase-like_C"/>
</dbReference>
<dbReference type="SUPFAM" id="SSF49344">
    <property type="entry name" value="CBD9-like"/>
    <property type="match status" value="1"/>
</dbReference>
<evidence type="ECO:0000259" key="6">
    <source>
        <dbReference type="PROSITE" id="PS50836"/>
    </source>
</evidence>
<accession>A0ABP1RCM7</accession>
<feature type="domain" description="DOMON" evidence="6">
    <location>
        <begin position="41"/>
        <end position="161"/>
    </location>
</feature>
<comment type="caution">
    <text evidence="7">The sequence shown here is derived from an EMBL/GenBank/DDBJ whole genome shotgun (WGS) entry which is preliminary data.</text>
</comment>
<evidence type="ECO:0000256" key="5">
    <source>
        <dbReference type="SAM" id="SignalP"/>
    </source>
</evidence>
<dbReference type="InterPro" id="IPR024548">
    <property type="entry name" value="Cu2_monoox_C"/>
</dbReference>
<dbReference type="InterPro" id="IPR000945">
    <property type="entry name" value="DBH-like"/>
</dbReference>
<gene>
    <name evidence="7" type="ORF">ODALV1_LOCUS21227</name>
</gene>
<reference evidence="7 8" key="1">
    <citation type="submission" date="2024-08" db="EMBL/GenBank/DDBJ databases">
        <authorList>
            <person name="Cucini C."/>
            <person name="Frati F."/>
        </authorList>
    </citation>
    <scope>NUCLEOTIDE SEQUENCE [LARGE SCALE GENOMIC DNA]</scope>
</reference>
<name>A0ABP1RCM7_9HEXA</name>
<dbReference type="InterPro" id="IPR045266">
    <property type="entry name" value="DOH_DOMON"/>
</dbReference>
<evidence type="ECO:0000313" key="8">
    <source>
        <dbReference type="Proteomes" id="UP001642540"/>
    </source>
</evidence>
<dbReference type="Pfam" id="PF01082">
    <property type="entry name" value="Cu2_monooxygen"/>
    <property type="match status" value="1"/>
</dbReference>
<dbReference type="CDD" id="cd09631">
    <property type="entry name" value="DOMON_DOH"/>
    <property type="match status" value="1"/>
</dbReference>
<keyword evidence="4" id="KW-0472">Membrane</keyword>
<protein>
    <recommendedName>
        <fullName evidence="6">DOMON domain-containing protein</fullName>
    </recommendedName>
</protein>
<dbReference type="Gene3D" id="2.60.120.230">
    <property type="match status" value="1"/>
</dbReference>
<dbReference type="PROSITE" id="PS50836">
    <property type="entry name" value="DOMON"/>
    <property type="match status" value="1"/>
</dbReference>
<dbReference type="Pfam" id="PF03712">
    <property type="entry name" value="Cu2_monoox_C"/>
    <property type="match status" value="1"/>
</dbReference>
<dbReference type="Pfam" id="PF03351">
    <property type="entry name" value="DOMON"/>
    <property type="match status" value="1"/>
</dbReference>
<sequence length="675" mass="76778">MQWHCLLLFLAIVLLAPKIEGGLTPGINAEWTHQVDLEEDSGVKFRWRNIKSDSDGQQWLLMEFSARASGYVGVGFSRHGGMDGGDIAIAWRDSEGFPRILDFHGVGNGHPIQDSQQDYKLLSFKTEGGWTTFSFKRPWDTCDPKDMLITDDTMRLIWAYSDSKPVMRDEAFSASYHGSINRGAKSVILSDGGALPPFPDENPALYPRVKTWDFRMDNAKVEPRSTTYLCKIEKFTDTKRKHHMIGWKPLIQKENRNIVHHIVAFECSVPAEQVPVFDHFHASHPGGTCYTVNMPAAWSKHCVAFLLAWVVGSEGEMLPSHVGSPLGQEHGGATYFMTETHYENLGHEATTDSSGIRIFYTDELRQYEGGVMLIGHQGHSPFLLIPPKQDNFVVNGLCGSECTEKTIPPSGIRVVNSLVHMHLAGKRIRLRHFRNGTELPVIAEDTYYDFNYQQSRTLKNELFILPTDEMVVECEYHTTDVDKYIIGGLATHQEMCQVFLFYYPRVPLAQCMSQYEFHDFFKGLNIDAVEGDVLKRLNVPYEPSAVSTEQDAEDIRDLESAFNYMNITSPLNLRGKTVGRLLEETKWTGEKGMTLQKQWKNGRYYQYCSKPDMKNVVLKKHIINYPTITQPLKKEESEVCRKQLLKSTGAIFNFNRFQLALGLIVVAVFPIMFKK</sequence>
<keyword evidence="4" id="KW-1133">Transmembrane helix</keyword>